<name>A0A6C0JDV0_9ZZZZ</name>
<dbReference type="EMBL" id="MN740368">
    <property type="protein sequence ID" value="QHU03061.1"/>
    <property type="molecule type" value="Genomic_DNA"/>
</dbReference>
<dbReference type="AlphaFoldDB" id="A0A6C0JDV0"/>
<evidence type="ECO:0008006" key="2">
    <source>
        <dbReference type="Google" id="ProtNLM"/>
    </source>
</evidence>
<protein>
    <recommendedName>
        <fullName evidence="2">NET domain-containing protein</fullName>
    </recommendedName>
</protein>
<evidence type="ECO:0000313" key="1">
    <source>
        <dbReference type="EMBL" id="QHU03061.1"/>
    </source>
</evidence>
<accession>A0A6C0JDV0</accession>
<organism evidence="1">
    <name type="scientific">viral metagenome</name>
    <dbReference type="NCBI Taxonomy" id="1070528"/>
    <lineage>
        <taxon>unclassified sequences</taxon>
        <taxon>metagenomes</taxon>
        <taxon>organismal metagenomes</taxon>
    </lineage>
</organism>
<proteinExistence type="predicted"/>
<sequence length="98" mass="11408">MSLSTLKKDIEKMSKYHQIEVLRLLSNNETNNFLNENKNGTFVNLTSLPKTTINKLFDYCNYVKEQQTALTTVEHEKQLIEDKYFKDIKETGLTTSSI</sequence>
<reference evidence="1" key="1">
    <citation type="journal article" date="2020" name="Nature">
        <title>Giant virus diversity and host interactions through global metagenomics.</title>
        <authorList>
            <person name="Schulz F."/>
            <person name="Roux S."/>
            <person name="Paez-Espino D."/>
            <person name="Jungbluth S."/>
            <person name="Walsh D.A."/>
            <person name="Denef V.J."/>
            <person name="McMahon K.D."/>
            <person name="Konstantinidis K.T."/>
            <person name="Eloe-Fadrosh E.A."/>
            <person name="Kyrpides N.C."/>
            <person name="Woyke T."/>
        </authorList>
    </citation>
    <scope>NUCLEOTIDE SEQUENCE</scope>
    <source>
        <strain evidence="1">GVMAG-M-3300025890-48</strain>
    </source>
</reference>